<reference evidence="1" key="1">
    <citation type="submission" date="2018-05" db="EMBL/GenBank/DDBJ databases">
        <authorList>
            <person name="Lanie J.A."/>
            <person name="Ng W.-L."/>
            <person name="Kazmierczak K.M."/>
            <person name="Andrzejewski T.M."/>
            <person name="Davidsen T.M."/>
            <person name="Wayne K.J."/>
            <person name="Tettelin H."/>
            <person name="Glass J.I."/>
            <person name="Rusch D."/>
            <person name="Podicherti R."/>
            <person name="Tsui H.-C.T."/>
            <person name="Winkler M.E."/>
        </authorList>
    </citation>
    <scope>NUCLEOTIDE SEQUENCE</scope>
</reference>
<gene>
    <name evidence="1" type="ORF">METZ01_LOCUS276991</name>
</gene>
<dbReference type="EMBL" id="UINC01080835">
    <property type="protein sequence ID" value="SVC24137.1"/>
    <property type="molecule type" value="Genomic_DNA"/>
</dbReference>
<dbReference type="AlphaFoldDB" id="A0A382KMJ5"/>
<dbReference type="SUPFAM" id="SSF56436">
    <property type="entry name" value="C-type lectin-like"/>
    <property type="match status" value="1"/>
</dbReference>
<feature type="non-terminal residue" evidence="1">
    <location>
        <position position="1"/>
    </location>
</feature>
<dbReference type="InterPro" id="IPR016186">
    <property type="entry name" value="C-type_lectin-like/link_sf"/>
</dbReference>
<protein>
    <submittedName>
        <fullName evidence="1">Uncharacterized protein</fullName>
    </submittedName>
</protein>
<sequence>VLTWVGWLVPTPIVSRWRRPFGAGAGTWRAYLSAAATDDSPLVHARDRIGEGPWHNVEGVQVAADLDELHGDNNLNPHRFAGGRHGGGRRY</sequence>
<dbReference type="InterPro" id="IPR016187">
    <property type="entry name" value="CTDL_fold"/>
</dbReference>
<dbReference type="Gene3D" id="3.10.100.10">
    <property type="entry name" value="Mannose-Binding Protein A, subunit A"/>
    <property type="match status" value="1"/>
</dbReference>
<evidence type="ECO:0000313" key="1">
    <source>
        <dbReference type="EMBL" id="SVC24137.1"/>
    </source>
</evidence>
<name>A0A382KMJ5_9ZZZZ</name>
<accession>A0A382KMJ5</accession>
<proteinExistence type="predicted"/>
<organism evidence="1">
    <name type="scientific">marine metagenome</name>
    <dbReference type="NCBI Taxonomy" id="408172"/>
    <lineage>
        <taxon>unclassified sequences</taxon>
        <taxon>metagenomes</taxon>
        <taxon>ecological metagenomes</taxon>
    </lineage>
</organism>